<keyword evidence="5 6" id="KW-0472">Membrane</keyword>
<dbReference type="AlphaFoldDB" id="A0A1F6CH30"/>
<organism evidence="7 8">
    <name type="scientific">Handelsmanbacteria sp. (strain RIFCSPLOWO2_12_FULL_64_10)</name>
    <dbReference type="NCBI Taxonomy" id="1817868"/>
    <lineage>
        <taxon>Bacteria</taxon>
        <taxon>Candidatus Handelsmaniibacteriota</taxon>
    </lineage>
</organism>
<evidence type="ECO:0000256" key="5">
    <source>
        <dbReference type="ARBA" id="ARBA00023136"/>
    </source>
</evidence>
<protein>
    <recommendedName>
        <fullName evidence="9">ABC transporter permease</fullName>
    </recommendedName>
</protein>
<feature type="transmembrane region" description="Helical" evidence="6">
    <location>
        <begin position="91"/>
        <end position="110"/>
    </location>
</feature>
<gene>
    <name evidence="7" type="ORF">A3F84_25685</name>
</gene>
<dbReference type="EMBL" id="MFKF01000248">
    <property type="protein sequence ID" value="OGG48448.1"/>
    <property type="molecule type" value="Genomic_DNA"/>
</dbReference>
<evidence type="ECO:0000256" key="6">
    <source>
        <dbReference type="SAM" id="Phobius"/>
    </source>
</evidence>
<dbReference type="PANTHER" id="PTHR43370">
    <property type="entry name" value="SUGAR ABC TRANSPORTER INTEGRAL MEMBRANE PROTEIN-RELATED"/>
    <property type="match status" value="1"/>
</dbReference>
<proteinExistence type="predicted"/>
<dbReference type="Proteomes" id="UP000178606">
    <property type="component" value="Unassembled WGS sequence"/>
</dbReference>
<sequence length="296" mass="30339">MPDILSATLLRIALTKSAPLILTALGGLLSERAGIVNVGLEGAMLAGAYAAAVGSLAAGNPWAGLAVGGAVGGLLGLLHAFVCIRLRSDHVVSGTAINLLTLGGTGFLLFRTFGVHGNTPTVPKLTPWGLPGLSVVPTVYLALAAVAVAHLVLYRTAWGLRLRAVGERPGAALSAGVRVRRIQYIALALGGLLTGWGGAHLSIGDLSQFVERMTSGRGFVALAALICGRWHPLGALIACLFFGFAEAFSESLQGENILPSQFFLALPFILTVGVLAGVAGSRPPAALGRRIGEEGR</sequence>
<dbReference type="GO" id="GO:0005886">
    <property type="term" value="C:plasma membrane"/>
    <property type="evidence" value="ECO:0007669"/>
    <property type="project" value="UniProtKB-SubCell"/>
</dbReference>
<comment type="caution">
    <text evidence="7">The sequence shown here is derived from an EMBL/GenBank/DDBJ whole genome shotgun (WGS) entry which is preliminary data.</text>
</comment>
<evidence type="ECO:0000313" key="8">
    <source>
        <dbReference type="Proteomes" id="UP000178606"/>
    </source>
</evidence>
<keyword evidence="3 6" id="KW-0812">Transmembrane</keyword>
<feature type="transmembrane region" description="Helical" evidence="6">
    <location>
        <begin position="257"/>
        <end position="280"/>
    </location>
</feature>
<evidence type="ECO:0008006" key="9">
    <source>
        <dbReference type="Google" id="ProtNLM"/>
    </source>
</evidence>
<evidence type="ECO:0000256" key="1">
    <source>
        <dbReference type="ARBA" id="ARBA00004651"/>
    </source>
</evidence>
<dbReference type="PANTHER" id="PTHR43370:SF1">
    <property type="entry name" value="GUANOSINE ABC TRANSPORTER PERMEASE PROTEIN NUPQ"/>
    <property type="match status" value="1"/>
</dbReference>
<dbReference type="Gene3D" id="1.10.3470.10">
    <property type="entry name" value="ABC transporter involved in vitamin B12 uptake, BtuC"/>
    <property type="match status" value="1"/>
</dbReference>
<dbReference type="GO" id="GO:0022857">
    <property type="term" value="F:transmembrane transporter activity"/>
    <property type="evidence" value="ECO:0007669"/>
    <property type="project" value="InterPro"/>
</dbReference>
<comment type="subcellular location">
    <subcellularLocation>
        <location evidence="1">Cell membrane</location>
        <topology evidence="1">Multi-pass membrane protein</topology>
    </subcellularLocation>
</comment>
<feature type="transmembrane region" description="Helical" evidence="6">
    <location>
        <begin position="62"/>
        <end position="84"/>
    </location>
</feature>
<keyword evidence="4 6" id="KW-1133">Transmembrane helix</keyword>
<dbReference type="Pfam" id="PF02653">
    <property type="entry name" value="BPD_transp_2"/>
    <property type="match status" value="1"/>
</dbReference>
<name>A0A1F6CH30_HANXR</name>
<reference evidence="7 8" key="1">
    <citation type="journal article" date="2016" name="Nat. Commun.">
        <title>Thousands of microbial genomes shed light on interconnected biogeochemical processes in an aquifer system.</title>
        <authorList>
            <person name="Anantharaman K."/>
            <person name="Brown C.T."/>
            <person name="Hug L.A."/>
            <person name="Sharon I."/>
            <person name="Castelle C.J."/>
            <person name="Probst A.J."/>
            <person name="Thomas B.C."/>
            <person name="Singh A."/>
            <person name="Wilkins M.J."/>
            <person name="Karaoz U."/>
            <person name="Brodie E.L."/>
            <person name="Williams K.H."/>
            <person name="Hubbard S.S."/>
            <person name="Banfield J.F."/>
        </authorList>
    </citation>
    <scope>NUCLEOTIDE SEQUENCE [LARGE SCALE GENOMIC DNA]</scope>
    <source>
        <strain evidence="8">RIFCSPLOWO2_12_FULL_64_10</strain>
    </source>
</reference>
<dbReference type="InterPro" id="IPR037294">
    <property type="entry name" value="ABC_BtuC-like"/>
</dbReference>
<dbReference type="InterPro" id="IPR001851">
    <property type="entry name" value="ABC_transp_permease"/>
</dbReference>
<keyword evidence="2" id="KW-1003">Cell membrane</keyword>
<feature type="transmembrane region" description="Helical" evidence="6">
    <location>
        <begin position="130"/>
        <end position="153"/>
    </location>
</feature>
<accession>A0A1F6CH30</accession>
<evidence type="ECO:0000313" key="7">
    <source>
        <dbReference type="EMBL" id="OGG48448.1"/>
    </source>
</evidence>
<evidence type="ECO:0000256" key="3">
    <source>
        <dbReference type="ARBA" id="ARBA00022692"/>
    </source>
</evidence>
<evidence type="ECO:0000256" key="4">
    <source>
        <dbReference type="ARBA" id="ARBA00022989"/>
    </source>
</evidence>
<evidence type="ECO:0000256" key="2">
    <source>
        <dbReference type="ARBA" id="ARBA00022475"/>
    </source>
</evidence>
<dbReference type="CDD" id="cd06580">
    <property type="entry name" value="TM_PBP1_transp_TpRbsC_like"/>
    <property type="match status" value="1"/>
</dbReference>
<feature type="transmembrane region" description="Helical" evidence="6">
    <location>
        <begin position="219"/>
        <end position="245"/>
    </location>
</feature>